<sequence>MLLIARKIYRVGPSFVDFESINLWSNPDIQKNAIHGLKIRAKVLGSRLNGDIMTSKYAPDRSNPLELDTDIMGSTFRNTQRTRVEMLRGIGVSLSI</sequence>
<evidence type="ECO:0000313" key="2">
    <source>
        <dbReference type="Proteomes" id="UP000245609"/>
    </source>
</evidence>
<dbReference type="EMBL" id="MBFS01000234">
    <property type="protein sequence ID" value="PVV03430.1"/>
    <property type="molecule type" value="Genomic_DNA"/>
</dbReference>
<comment type="caution">
    <text evidence="1">The sequence shown here is derived from an EMBL/GenBank/DDBJ whole genome shotgun (WGS) entry which is preliminary data.</text>
</comment>
<organism evidence="1 2">
    <name type="scientific">Smittium megazygosporum</name>
    <dbReference type="NCBI Taxonomy" id="133381"/>
    <lineage>
        <taxon>Eukaryota</taxon>
        <taxon>Fungi</taxon>
        <taxon>Fungi incertae sedis</taxon>
        <taxon>Zoopagomycota</taxon>
        <taxon>Kickxellomycotina</taxon>
        <taxon>Harpellomycetes</taxon>
        <taxon>Harpellales</taxon>
        <taxon>Legeriomycetaceae</taxon>
        <taxon>Smittium</taxon>
    </lineage>
</organism>
<evidence type="ECO:0000313" key="1">
    <source>
        <dbReference type="EMBL" id="PVV03430.1"/>
    </source>
</evidence>
<keyword evidence="2" id="KW-1185">Reference proteome</keyword>
<gene>
    <name evidence="1" type="ORF">BB560_002084</name>
</gene>
<name>A0A2T9ZFS5_9FUNG</name>
<protein>
    <submittedName>
        <fullName evidence="1">Uncharacterized protein</fullName>
    </submittedName>
</protein>
<accession>A0A2T9ZFS5</accession>
<reference evidence="1 2" key="1">
    <citation type="journal article" date="2018" name="MBio">
        <title>Comparative Genomics Reveals the Core Gene Toolbox for the Fungus-Insect Symbiosis.</title>
        <authorList>
            <person name="Wang Y."/>
            <person name="Stata M."/>
            <person name="Wang W."/>
            <person name="Stajich J.E."/>
            <person name="White M.M."/>
            <person name="Moncalvo J.M."/>
        </authorList>
    </citation>
    <scope>NUCLEOTIDE SEQUENCE [LARGE SCALE GENOMIC DNA]</scope>
    <source>
        <strain evidence="1 2">SC-DP-2</strain>
    </source>
</reference>
<dbReference type="Proteomes" id="UP000245609">
    <property type="component" value="Unassembled WGS sequence"/>
</dbReference>
<dbReference type="AlphaFoldDB" id="A0A2T9ZFS5"/>
<proteinExistence type="predicted"/>